<sequence length="665" mass="72888">MAAMDYYDSSGSAWSSDSFALPMTPSPSTTSASETLEPILQAPALKLHQDHRLLSVLPAPNGTTISLSKSETNLSNLAKPFGAISSTIRPSPSLSTLHRKSAGPEHKDSTYFSPHGRHRSNSVSKQDHSAIDKSNHKAVPLAERRRSETSRYLGTDDFKSAFAINLLKLKEREKVDGEPTHQSSELAPKISDMSSNCPPVIQSQLKGISCEASTRVAKSELVDGHKPMIRAPGSHVGEQENAHNALQISSTTGHSVKLPAEALAAQIERHFNRLKPDRMEDELEARNEVISILAHQMSNQLEVNDKLLHELAALRAAYASLQSSYSDHIDELEFLKIRFRALETEREVERCRRESEDKVRGLGQLVHETKRDFCRLQAEVIHQGKRRSLQNYTLERQRNSSYILSNSGTSSSPPRRNSSYINGGEMAGVLSNLETKRSTILILSSENPRKHHIGSLGGPPLASLTSQFEAAHKGMPSNGITRNASLSQSINKPERPPKSSARSHPASPAATKLTSNQAQKFVAAPLTKVDCGTQTSDVVDSEEVEKLRQRCARLELELNESEDCRIASQDASDALRQFISSQPQSELSTIKLPPLPTDLEPEDNSDEAMSNRWHISNLLPRSNHVKSTGTGASSPYLKSPSIHGSPVFGNAFGSFSLWGRSPVLG</sequence>
<dbReference type="AlphaFoldDB" id="A0A2N5W1W0"/>
<feature type="region of interest" description="Disordered" evidence="2">
    <location>
        <begin position="621"/>
        <end position="640"/>
    </location>
</feature>
<proteinExistence type="predicted"/>
<organism evidence="3 4">
    <name type="scientific">Puccinia coronata f. sp. avenae</name>
    <dbReference type="NCBI Taxonomy" id="200324"/>
    <lineage>
        <taxon>Eukaryota</taxon>
        <taxon>Fungi</taxon>
        <taxon>Dikarya</taxon>
        <taxon>Basidiomycota</taxon>
        <taxon>Pucciniomycotina</taxon>
        <taxon>Pucciniomycetes</taxon>
        <taxon>Pucciniales</taxon>
        <taxon>Pucciniaceae</taxon>
        <taxon>Puccinia</taxon>
    </lineage>
</organism>
<comment type="caution">
    <text evidence="3">The sequence shown here is derived from an EMBL/GenBank/DDBJ whole genome shotgun (WGS) entry which is preliminary data.</text>
</comment>
<feature type="region of interest" description="Disordered" evidence="2">
    <location>
        <begin position="400"/>
        <end position="423"/>
    </location>
</feature>
<feature type="region of interest" description="Disordered" evidence="2">
    <location>
        <begin position="473"/>
        <end position="516"/>
    </location>
</feature>
<evidence type="ECO:0000256" key="2">
    <source>
        <dbReference type="SAM" id="MobiDB-lite"/>
    </source>
</evidence>
<reference evidence="3 4" key="1">
    <citation type="submission" date="2017-11" db="EMBL/GenBank/DDBJ databases">
        <title>De novo assembly and phasing of dikaryotic genomes from two isolates of Puccinia coronata f. sp. avenae, the causal agent of oat crown rust.</title>
        <authorList>
            <person name="Miller M.E."/>
            <person name="Zhang Y."/>
            <person name="Omidvar V."/>
            <person name="Sperschneider J."/>
            <person name="Schwessinger B."/>
            <person name="Raley C."/>
            <person name="Palmer J.M."/>
            <person name="Garnica D."/>
            <person name="Upadhyaya N."/>
            <person name="Rathjen J."/>
            <person name="Taylor J.M."/>
            <person name="Park R.F."/>
            <person name="Dodds P.N."/>
            <person name="Hirsch C.D."/>
            <person name="Kianian S.F."/>
            <person name="Figueroa M."/>
        </authorList>
    </citation>
    <scope>NUCLEOTIDE SEQUENCE [LARGE SCALE GENOMIC DNA]</scope>
    <source>
        <strain evidence="3">12NC29</strain>
    </source>
</reference>
<keyword evidence="4" id="KW-1185">Reference proteome</keyword>
<feature type="coiled-coil region" evidence="1">
    <location>
        <begin position="304"/>
        <end position="345"/>
    </location>
</feature>
<name>A0A2N5W1W0_9BASI</name>
<feature type="compositionally biased region" description="Polar residues" evidence="2">
    <location>
        <begin position="400"/>
        <end position="421"/>
    </location>
</feature>
<feature type="compositionally biased region" description="Polar residues" evidence="2">
    <location>
        <begin position="478"/>
        <end position="491"/>
    </location>
</feature>
<feature type="region of interest" description="Disordered" evidence="2">
    <location>
        <begin position="580"/>
        <end position="608"/>
    </location>
</feature>
<feature type="compositionally biased region" description="Basic and acidic residues" evidence="2">
    <location>
        <begin position="125"/>
        <end position="135"/>
    </location>
</feature>
<feature type="region of interest" description="Disordered" evidence="2">
    <location>
        <begin position="1"/>
        <end position="34"/>
    </location>
</feature>
<dbReference type="OrthoDB" id="2505754at2759"/>
<evidence type="ECO:0000256" key="1">
    <source>
        <dbReference type="SAM" id="Coils"/>
    </source>
</evidence>
<protein>
    <submittedName>
        <fullName evidence="3">Uncharacterized protein</fullName>
    </submittedName>
</protein>
<dbReference type="STRING" id="200324.A0A2N5W1W0"/>
<accession>A0A2N5W1W0</accession>
<keyword evidence="1" id="KW-0175">Coiled coil</keyword>
<feature type="region of interest" description="Disordered" evidence="2">
    <location>
        <begin position="89"/>
        <end position="148"/>
    </location>
</feature>
<evidence type="ECO:0000313" key="4">
    <source>
        <dbReference type="Proteomes" id="UP000235388"/>
    </source>
</evidence>
<gene>
    <name evidence="3" type="ORF">PCANC_01982</name>
</gene>
<feature type="compositionally biased region" description="Low complexity" evidence="2">
    <location>
        <begin position="498"/>
        <end position="510"/>
    </location>
</feature>
<dbReference type="EMBL" id="PGCJ01000023">
    <property type="protein sequence ID" value="PLW56239.1"/>
    <property type="molecule type" value="Genomic_DNA"/>
</dbReference>
<dbReference type="Proteomes" id="UP000235388">
    <property type="component" value="Unassembled WGS sequence"/>
</dbReference>
<evidence type="ECO:0000313" key="3">
    <source>
        <dbReference type="EMBL" id="PLW56239.1"/>
    </source>
</evidence>
<feature type="region of interest" description="Disordered" evidence="2">
    <location>
        <begin position="174"/>
        <end position="195"/>
    </location>
</feature>